<evidence type="ECO:0000313" key="2">
    <source>
        <dbReference type="EMBL" id="QVL33710.1"/>
    </source>
</evidence>
<dbReference type="RefSeq" id="WP_213498656.1">
    <property type="nucleotide sequence ID" value="NZ_CP074694.1"/>
</dbReference>
<dbReference type="AlphaFoldDB" id="A0A8E6BB48"/>
<dbReference type="KEGG" id="tsph:KIH39_07325"/>
<proteinExistence type="predicted"/>
<evidence type="ECO:0000256" key="1">
    <source>
        <dbReference type="SAM" id="SignalP"/>
    </source>
</evidence>
<sequence length="544" mass="59128">MRNWLNCLKCLMVMLLGLTSSVAARAEDNPLEKPILLVQLQSIEEILNRAEYIAGLAGKEEEGKQVLGLVRSMAGAKGLEGVDIKKPFLVYAGVSSDGQTMPFAVMLPIADEASFQTMLSNRLGIEPKKDKEGILTFSIPNVPVEVHARFANGYLYVSAPDKNNLSSKLLPKPEQILLKDSSLISVSVQPSNIPDMLKKLFLGQFETALAEAKKKKEPNETPEMHKLKEQAIDQVTASVKQFLNEAQAVRLKLDADSKTDDLSLAFEIEPLKDSALAKYAGSLKNKLSWSGAAVDSKSPIYFNMNFTLPDVLKEAVSLGMDKAMADALQKGPPEQRMEAEKIFKAVMPTLKSGIVDWAIGVQPTSDGKLTASFAIKTINGKEIEAALKEAAAKAPADVRSLVNLDAEKVGDVNLHELKVGSSLDANAKRVLGESSLWFAFKNDFLIASIGPDANKAVKAALGAQAVEAVPMKLEVGVKALVRTFEKETERKAAEKFAKEVFDQKPGSDKISLNFEGGDKIRLKFSMKGTLIKFFVKMSTVGKVD</sequence>
<dbReference type="Proteomes" id="UP000676194">
    <property type="component" value="Chromosome"/>
</dbReference>
<feature type="signal peptide" evidence="1">
    <location>
        <begin position="1"/>
        <end position="26"/>
    </location>
</feature>
<gene>
    <name evidence="2" type="ORF">KIH39_07325</name>
</gene>
<protein>
    <submittedName>
        <fullName evidence="2">Uncharacterized protein</fullName>
    </submittedName>
</protein>
<keyword evidence="3" id="KW-1185">Reference proteome</keyword>
<dbReference type="EMBL" id="CP074694">
    <property type="protein sequence ID" value="QVL33710.1"/>
    <property type="molecule type" value="Genomic_DNA"/>
</dbReference>
<evidence type="ECO:0000313" key="3">
    <source>
        <dbReference type="Proteomes" id="UP000676194"/>
    </source>
</evidence>
<reference evidence="2" key="1">
    <citation type="submission" date="2021-05" db="EMBL/GenBank/DDBJ databases">
        <title>Complete genome sequence of the cellulolytic planctomycete Telmatocola sphagniphila SP2T and characterization of the first cellulase from planctomycetes.</title>
        <authorList>
            <person name="Rakitin A.L."/>
            <person name="Beletsky A.V."/>
            <person name="Naumoff D.G."/>
            <person name="Kulichevskaya I.S."/>
            <person name="Mardanov A.V."/>
            <person name="Ravin N.V."/>
            <person name="Dedysh S.N."/>
        </authorList>
    </citation>
    <scope>NUCLEOTIDE SEQUENCE</scope>
    <source>
        <strain evidence="2">SP2T</strain>
    </source>
</reference>
<name>A0A8E6BB48_9BACT</name>
<organism evidence="2 3">
    <name type="scientific">Telmatocola sphagniphila</name>
    <dbReference type="NCBI Taxonomy" id="1123043"/>
    <lineage>
        <taxon>Bacteria</taxon>
        <taxon>Pseudomonadati</taxon>
        <taxon>Planctomycetota</taxon>
        <taxon>Planctomycetia</taxon>
        <taxon>Gemmatales</taxon>
        <taxon>Gemmataceae</taxon>
    </lineage>
</organism>
<feature type="chain" id="PRO_5034179291" evidence="1">
    <location>
        <begin position="27"/>
        <end position="544"/>
    </location>
</feature>
<keyword evidence="1" id="KW-0732">Signal</keyword>
<accession>A0A8E6BB48</accession>